<evidence type="ECO:0000256" key="3">
    <source>
        <dbReference type="ARBA" id="ARBA00022801"/>
    </source>
</evidence>
<dbReference type="RefSeq" id="WP_083953157.1">
    <property type="nucleotide sequence ID" value="NZ_JARMAB010000005.1"/>
</dbReference>
<keyword evidence="3" id="KW-0378">Hydrolase</keyword>
<dbReference type="InterPro" id="IPR038765">
    <property type="entry name" value="Papain-like_cys_pep_sf"/>
</dbReference>
<gene>
    <name evidence="6" type="ORF">P4T90_04450</name>
</gene>
<reference evidence="6 7" key="1">
    <citation type="submission" date="2023-03" db="EMBL/GenBank/DDBJ databases">
        <title>Bacillus Genome Sequencing.</title>
        <authorList>
            <person name="Dunlap C."/>
        </authorList>
    </citation>
    <scope>NUCLEOTIDE SEQUENCE [LARGE SCALE GENOMIC DNA]</scope>
    <source>
        <strain evidence="6 7">B-23453</strain>
    </source>
</reference>
<name>A0ABU6MCU9_9BACI</name>
<feature type="domain" description="NlpC/P60" evidence="5">
    <location>
        <begin position="27"/>
        <end position="147"/>
    </location>
</feature>
<sequence length="147" mass="16279">MKRFLPIFLALFVGIGLFIPTQESHAAYSPNNVIKIAKSYIGTPYRWGGVSPSGFDCSGFVYYSHKKAGINLPRSASQMFRTGKPVSKSSLKPGDLIFFHTYNQGASHVAIYIGNGQFIHSEDDKGVSIASFANCYWNSRYLGARRI</sequence>
<organism evidence="6 7">
    <name type="scientific">Heyndrickxia acidicola</name>
    <dbReference type="NCBI Taxonomy" id="209389"/>
    <lineage>
        <taxon>Bacteria</taxon>
        <taxon>Bacillati</taxon>
        <taxon>Bacillota</taxon>
        <taxon>Bacilli</taxon>
        <taxon>Bacillales</taxon>
        <taxon>Bacillaceae</taxon>
        <taxon>Heyndrickxia</taxon>
    </lineage>
</organism>
<dbReference type="EMBL" id="JARMAB010000005">
    <property type="protein sequence ID" value="MED1202340.1"/>
    <property type="molecule type" value="Genomic_DNA"/>
</dbReference>
<dbReference type="PANTHER" id="PTHR47053:SF1">
    <property type="entry name" value="MUREIN DD-ENDOPEPTIDASE MEPH-RELATED"/>
    <property type="match status" value="1"/>
</dbReference>
<evidence type="ECO:0000313" key="6">
    <source>
        <dbReference type="EMBL" id="MED1202340.1"/>
    </source>
</evidence>
<dbReference type="Pfam" id="PF00877">
    <property type="entry name" value="NLPC_P60"/>
    <property type="match status" value="1"/>
</dbReference>
<accession>A0ABU6MCU9</accession>
<proteinExistence type="inferred from homology"/>
<keyword evidence="7" id="KW-1185">Reference proteome</keyword>
<keyword evidence="4" id="KW-0788">Thiol protease</keyword>
<dbReference type="InterPro" id="IPR051202">
    <property type="entry name" value="Peptidase_C40"/>
</dbReference>
<evidence type="ECO:0000256" key="4">
    <source>
        <dbReference type="ARBA" id="ARBA00022807"/>
    </source>
</evidence>
<protein>
    <submittedName>
        <fullName evidence="6">C40 family peptidase</fullName>
    </submittedName>
</protein>
<comment type="similarity">
    <text evidence="1">Belongs to the peptidase C40 family.</text>
</comment>
<evidence type="ECO:0000256" key="2">
    <source>
        <dbReference type="ARBA" id="ARBA00022670"/>
    </source>
</evidence>
<evidence type="ECO:0000256" key="1">
    <source>
        <dbReference type="ARBA" id="ARBA00007074"/>
    </source>
</evidence>
<keyword evidence="2" id="KW-0645">Protease</keyword>
<dbReference type="SUPFAM" id="SSF54001">
    <property type="entry name" value="Cysteine proteinases"/>
    <property type="match status" value="1"/>
</dbReference>
<dbReference type="PANTHER" id="PTHR47053">
    <property type="entry name" value="MUREIN DD-ENDOPEPTIDASE MEPH-RELATED"/>
    <property type="match status" value="1"/>
</dbReference>
<dbReference type="PROSITE" id="PS51935">
    <property type="entry name" value="NLPC_P60"/>
    <property type="match status" value="1"/>
</dbReference>
<dbReference type="Proteomes" id="UP001341444">
    <property type="component" value="Unassembled WGS sequence"/>
</dbReference>
<evidence type="ECO:0000259" key="5">
    <source>
        <dbReference type="PROSITE" id="PS51935"/>
    </source>
</evidence>
<dbReference type="Gene3D" id="3.90.1720.10">
    <property type="entry name" value="endopeptidase domain like (from Nostoc punctiforme)"/>
    <property type="match status" value="1"/>
</dbReference>
<evidence type="ECO:0000313" key="7">
    <source>
        <dbReference type="Proteomes" id="UP001341444"/>
    </source>
</evidence>
<comment type="caution">
    <text evidence="6">The sequence shown here is derived from an EMBL/GenBank/DDBJ whole genome shotgun (WGS) entry which is preliminary data.</text>
</comment>
<dbReference type="InterPro" id="IPR000064">
    <property type="entry name" value="NLP_P60_dom"/>
</dbReference>